<dbReference type="EMBL" id="JAKNHQ010000004">
    <property type="protein sequence ID" value="MCG4610230.1"/>
    <property type="molecule type" value="Genomic_DNA"/>
</dbReference>
<dbReference type="PANTHER" id="PTHR21499:SF59">
    <property type="entry name" value="ASPARTOKINASE"/>
    <property type="match status" value="1"/>
</dbReference>
<keyword evidence="5" id="KW-0547">Nucleotide-binding</keyword>
<keyword evidence="7" id="KW-0067">ATP-binding</keyword>
<proteinExistence type="inferred from homology"/>
<feature type="domain" description="ACT" evidence="10">
    <location>
        <begin position="15"/>
        <end position="89"/>
    </location>
</feature>
<dbReference type="Pfam" id="PF22468">
    <property type="entry name" value="ACT_9"/>
    <property type="match status" value="1"/>
</dbReference>
<dbReference type="SUPFAM" id="SSF55021">
    <property type="entry name" value="ACT-like"/>
    <property type="match status" value="2"/>
</dbReference>
<evidence type="ECO:0000259" key="10">
    <source>
        <dbReference type="PROSITE" id="PS51671"/>
    </source>
</evidence>
<keyword evidence="8" id="KW-0457">Lysine biosynthesis</keyword>
<accession>A0ABS9MHE6</accession>
<evidence type="ECO:0000313" key="12">
    <source>
        <dbReference type="Proteomes" id="UP001298681"/>
    </source>
</evidence>
<organism evidence="11 12">
    <name type="scientific">Anaeromassilibacillus senegalensis</name>
    <dbReference type="NCBI Taxonomy" id="1673717"/>
    <lineage>
        <taxon>Bacteria</taxon>
        <taxon>Bacillati</taxon>
        <taxon>Bacillota</taxon>
        <taxon>Clostridia</taxon>
        <taxon>Eubacteriales</taxon>
        <taxon>Acutalibacteraceae</taxon>
        <taxon>Anaeromassilibacillus</taxon>
    </lineage>
</organism>
<evidence type="ECO:0000256" key="4">
    <source>
        <dbReference type="ARBA" id="ARBA00013059"/>
    </source>
</evidence>
<dbReference type="PROSITE" id="PS51671">
    <property type="entry name" value="ACT"/>
    <property type="match status" value="1"/>
</dbReference>
<evidence type="ECO:0000256" key="8">
    <source>
        <dbReference type="ARBA" id="ARBA00023154"/>
    </source>
</evidence>
<dbReference type="PANTHER" id="PTHR21499">
    <property type="entry name" value="ASPARTATE KINASE"/>
    <property type="match status" value="1"/>
</dbReference>
<comment type="caution">
    <text evidence="11">The sequence shown here is derived from an EMBL/GenBank/DDBJ whole genome shotgun (WGS) entry which is preliminary data.</text>
</comment>
<dbReference type="Pfam" id="PF01842">
    <property type="entry name" value="ACT"/>
    <property type="match status" value="1"/>
</dbReference>
<evidence type="ECO:0000256" key="9">
    <source>
        <dbReference type="ARBA" id="ARBA00047872"/>
    </source>
</evidence>
<evidence type="ECO:0000256" key="6">
    <source>
        <dbReference type="ARBA" id="ARBA00022777"/>
    </source>
</evidence>
<sequence length="151" mass="16405">MEQTVITTLSDITLVNLQNCPVALNSIAKIFQKISDLGVNVDMISLAPSHGAYTTISFTIDDEDLGKILKFTSALYDNHDIKTIVSSGNYKIAVHDERMKNTPGVAAKVLQAAAEVNTDIRLISTSDVEISMLVTAADFEQTLESIEKQMG</sequence>
<evidence type="ECO:0000256" key="5">
    <source>
        <dbReference type="ARBA" id="ARBA00022741"/>
    </source>
</evidence>
<evidence type="ECO:0000256" key="7">
    <source>
        <dbReference type="ARBA" id="ARBA00022840"/>
    </source>
</evidence>
<comment type="pathway">
    <text evidence="1">Amino-acid biosynthesis; L-methionine biosynthesis via de novo pathway; L-homoserine from L-aspartate: step 1/3.</text>
</comment>
<name>A0ABS9MHE6_9FIRM</name>
<dbReference type="InterPro" id="IPR054352">
    <property type="entry name" value="ACT_Aspartokinase"/>
</dbReference>
<protein>
    <recommendedName>
        <fullName evidence="4">aspartate kinase</fullName>
        <ecNumber evidence="4">2.7.2.4</ecNumber>
    </recommendedName>
</protein>
<dbReference type="CDD" id="cd04891">
    <property type="entry name" value="ACT_AK-LysC-DapG-like_1"/>
    <property type="match status" value="1"/>
</dbReference>
<evidence type="ECO:0000256" key="2">
    <source>
        <dbReference type="ARBA" id="ARBA00005139"/>
    </source>
</evidence>
<dbReference type="RefSeq" id="WP_087233355.1">
    <property type="nucleotide sequence ID" value="NZ_JAKNHQ010000004.1"/>
</dbReference>
<keyword evidence="12" id="KW-1185">Reference proteome</keyword>
<dbReference type="InterPro" id="IPR002912">
    <property type="entry name" value="ACT_dom"/>
</dbReference>
<dbReference type="InterPro" id="IPR045865">
    <property type="entry name" value="ACT-like_dom_sf"/>
</dbReference>
<dbReference type="Proteomes" id="UP001298681">
    <property type="component" value="Unassembled WGS sequence"/>
</dbReference>
<gene>
    <name evidence="11" type="ORF">L0P57_04680</name>
</gene>
<evidence type="ECO:0000313" key="11">
    <source>
        <dbReference type="EMBL" id="MCG4610230.1"/>
    </source>
</evidence>
<evidence type="ECO:0000256" key="3">
    <source>
        <dbReference type="ARBA" id="ARBA00010122"/>
    </source>
</evidence>
<dbReference type="EC" id="2.7.2.4" evidence="4"/>
<dbReference type="Gene3D" id="3.30.70.260">
    <property type="match status" value="2"/>
</dbReference>
<keyword evidence="6" id="KW-0808">Transferase</keyword>
<keyword evidence="8" id="KW-0028">Amino-acid biosynthesis</keyword>
<comment type="pathway">
    <text evidence="2">Amino-acid biosynthesis; L-threonine biosynthesis; L-threonine from L-aspartate: step 1/5.</text>
</comment>
<keyword evidence="6" id="KW-0418">Kinase</keyword>
<reference evidence="11 12" key="1">
    <citation type="submission" date="2022-01" db="EMBL/GenBank/DDBJ databases">
        <title>Collection of gut derived symbiotic bacterial strains cultured from healthy donors.</title>
        <authorList>
            <person name="Lin H."/>
            <person name="Kohout C."/>
            <person name="Waligurski E."/>
            <person name="Pamer E.G."/>
        </authorList>
    </citation>
    <scope>NUCLEOTIDE SEQUENCE [LARGE SCALE GENOMIC DNA]</scope>
    <source>
        <strain evidence="11 12">DFI.7.58</strain>
    </source>
</reference>
<comment type="catalytic activity">
    <reaction evidence="9">
        <text>L-aspartate + ATP = 4-phospho-L-aspartate + ADP</text>
        <dbReference type="Rhea" id="RHEA:23776"/>
        <dbReference type="ChEBI" id="CHEBI:29991"/>
        <dbReference type="ChEBI" id="CHEBI:30616"/>
        <dbReference type="ChEBI" id="CHEBI:57535"/>
        <dbReference type="ChEBI" id="CHEBI:456216"/>
        <dbReference type="EC" id="2.7.2.4"/>
    </reaction>
</comment>
<comment type="similarity">
    <text evidence="3">Belongs to the aspartokinase family.</text>
</comment>
<evidence type="ECO:0000256" key="1">
    <source>
        <dbReference type="ARBA" id="ARBA00004986"/>
    </source>
</evidence>